<keyword evidence="2" id="KW-0732">Signal</keyword>
<proteinExistence type="predicted"/>
<keyword evidence="1" id="KW-0472">Membrane</keyword>
<dbReference type="RefSeq" id="WP_305005728.1">
    <property type="nucleotide sequence ID" value="NZ_JAUQSY010000003.1"/>
</dbReference>
<name>A0ABT9B814_9BACT</name>
<dbReference type="EMBL" id="JAUQSY010000003">
    <property type="protein sequence ID" value="MDO7874416.1"/>
    <property type="molecule type" value="Genomic_DNA"/>
</dbReference>
<comment type="caution">
    <text evidence="3">The sequence shown here is derived from an EMBL/GenBank/DDBJ whole genome shotgun (WGS) entry which is preliminary data.</text>
</comment>
<protein>
    <recommendedName>
        <fullName evidence="5">Signal peptidase</fullName>
    </recommendedName>
</protein>
<evidence type="ECO:0000256" key="2">
    <source>
        <dbReference type="SAM" id="SignalP"/>
    </source>
</evidence>
<sequence>MTSSPMKAPLKFLILLLGTSSVAAAQPAPAAEAQWSASPMQYCYILLGFVLLVIVGYSVRRSGQGRRSFRR</sequence>
<dbReference type="Proteomes" id="UP001176429">
    <property type="component" value="Unassembled WGS sequence"/>
</dbReference>
<keyword evidence="4" id="KW-1185">Reference proteome</keyword>
<feature type="signal peptide" evidence="2">
    <location>
        <begin position="1"/>
        <end position="25"/>
    </location>
</feature>
<evidence type="ECO:0000313" key="4">
    <source>
        <dbReference type="Proteomes" id="UP001176429"/>
    </source>
</evidence>
<reference evidence="3" key="1">
    <citation type="submission" date="2023-07" db="EMBL/GenBank/DDBJ databases">
        <authorList>
            <person name="Kim M.K."/>
        </authorList>
    </citation>
    <scope>NUCLEOTIDE SEQUENCE</scope>
    <source>
        <strain evidence="3">ASUV-10-1</strain>
    </source>
</reference>
<keyword evidence="1" id="KW-1133">Transmembrane helix</keyword>
<evidence type="ECO:0000313" key="3">
    <source>
        <dbReference type="EMBL" id="MDO7874416.1"/>
    </source>
</evidence>
<evidence type="ECO:0008006" key="5">
    <source>
        <dbReference type="Google" id="ProtNLM"/>
    </source>
</evidence>
<accession>A0ABT9B814</accession>
<feature type="chain" id="PRO_5046194692" description="Signal peptidase" evidence="2">
    <location>
        <begin position="26"/>
        <end position="71"/>
    </location>
</feature>
<keyword evidence="1" id="KW-0812">Transmembrane</keyword>
<evidence type="ECO:0000256" key="1">
    <source>
        <dbReference type="SAM" id="Phobius"/>
    </source>
</evidence>
<gene>
    <name evidence="3" type="ORF">Q5H93_06700</name>
</gene>
<feature type="transmembrane region" description="Helical" evidence="1">
    <location>
        <begin position="40"/>
        <end position="59"/>
    </location>
</feature>
<organism evidence="3 4">
    <name type="scientific">Hymenobacter aranciens</name>
    <dbReference type="NCBI Taxonomy" id="3063996"/>
    <lineage>
        <taxon>Bacteria</taxon>
        <taxon>Pseudomonadati</taxon>
        <taxon>Bacteroidota</taxon>
        <taxon>Cytophagia</taxon>
        <taxon>Cytophagales</taxon>
        <taxon>Hymenobacteraceae</taxon>
        <taxon>Hymenobacter</taxon>
    </lineage>
</organism>